<evidence type="ECO:0000256" key="1">
    <source>
        <dbReference type="ARBA" id="ARBA00022441"/>
    </source>
</evidence>
<dbReference type="OrthoDB" id="10251809at2759"/>
<dbReference type="Proteomes" id="UP000054279">
    <property type="component" value="Unassembled WGS sequence"/>
</dbReference>
<sequence>MPNRPRQGSAARLPSSSLITPGARYRNTPRLPHHPADAAPSTAMYWSRAPVFGHLPDRALRGHSVTLIEGMVWQIGGCDQSGTCFPDIYTFNTDTMQWSHPETTGEGPPPCRAHSATQVDRRIFVFGGGAGLSFFNDLYVLDTVLRSWTKVVHPPNAKVPIPRRAHTTWLYKGKIYMFGGGNGEKALNDVWTLDVTVPYEEMRWEEVKVEGDKPGPRGYHTANLVRDVVVIIGGSDGSYMFDDVWVLNLNYMRWQQIKLETNKRRLGHTSTQVGSYLFVIGGHDGTQYSRDLQLFNLVTFQWEPRETKGRQPQGRGYHRAVLHDSRVFVFGGFDGMRVFEDVHVLDLAAAAYLPQVTSFMLMQEAEILR</sequence>
<evidence type="ECO:0000313" key="4">
    <source>
        <dbReference type="EMBL" id="KIJ34893.1"/>
    </source>
</evidence>
<evidence type="ECO:0008006" key="6">
    <source>
        <dbReference type="Google" id="ProtNLM"/>
    </source>
</evidence>
<dbReference type="Pfam" id="PF24681">
    <property type="entry name" value="Kelch_KLHDC2_KLHL20_DRC7"/>
    <property type="match status" value="1"/>
</dbReference>
<keyword evidence="1" id="KW-0880">Kelch repeat</keyword>
<protein>
    <recommendedName>
        <fullName evidence="6">Galactose oxidase</fullName>
    </recommendedName>
</protein>
<feature type="region of interest" description="Disordered" evidence="3">
    <location>
        <begin position="1"/>
        <end position="36"/>
    </location>
</feature>
<keyword evidence="5" id="KW-1185">Reference proteome</keyword>
<dbReference type="Gene3D" id="2.120.10.80">
    <property type="entry name" value="Kelch-type beta propeller"/>
    <property type="match status" value="2"/>
</dbReference>
<dbReference type="SUPFAM" id="SSF117281">
    <property type="entry name" value="Kelch motif"/>
    <property type="match status" value="1"/>
</dbReference>
<gene>
    <name evidence="4" type="ORF">M422DRAFT_61316</name>
</gene>
<reference evidence="4 5" key="1">
    <citation type="submission" date="2014-06" db="EMBL/GenBank/DDBJ databases">
        <title>Evolutionary Origins and Diversification of the Mycorrhizal Mutualists.</title>
        <authorList>
            <consortium name="DOE Joint Genome Institute"/>
            <consortium name="Mycorrhizal Genomics Consortium"/>
            <person name="Kohler A."/>
            <person name="Kuo A."/>
            <person name="Nagy L.G."/>
            <person name="Floudas D."/>
            <person name="Copeland A."/>
            <person name="Barry K.W."/>
            <person name="Cichocki N."/>
            <person name="Veneault-Fourrey C."/>
            <person name="LaButti K."/>
            <person name="Lindquist E.A."/>
            <person name="Lipzen A."/>
            <person name="Lundell T."/>
            <person name="Morin E."/>
            <person name="Murat C."/>
            <person name="Riley R."/>
            <person name="Ohm R."/>
            <person name="Sun H."/>
            <person name="Tunlid A."/>
            <person name="Henrissat B."/>
            <person name="Grigoriev I.V."/>
            <person name="Hibbett D.S."/>
            <person name="Martin F."/>
        </authorList>
    </citation>
    <scope>NUCLEOTIDE SEQUENCE [LARGE SCALE GENOMIC DNA]</scope>
    <source>
        <strain evidence="4 5">SS14</strain>
    </source>
</reference>
<proteinExistence type="predicted"/>
<dbReference type="InterPro" id="IPR006652">
    <property type="entry name" value="Kelch_1"/>
</dbReference>
<evidence type="ECO:0000256" key="2">
    <source>
        <dbReference type="ARBA" id="ARBA00022737"/>
    </source>
</evidence>
<dbReference type="HOGENOM" id="CLU_019536_0_0_1"/>
<dbReference type="InterPro" id="IPR015915">
    <property type="entry name" value="Kelch-typ_b-propeller"/>
</dbReference>
<name>A0A0C9TWY3_SPHS4</name>
<accession>A0A0C9TWY3</accession>
<keyword evidence="2" id="KW-0677">Repeat</keyword>
<evidence type="ECO:0000313" key="5">
    <source>
        <dbReference type="Proteomes" id="UP000054279"/>
    </source>
</evidence>
<evidence type="ECO:0000256" key="3">
    <source>
        <dbReference type="SAM" id="MobiDB-lite"/>
    </source>
</evidence>
<dbReference type="EMBL" id="KN837194">
    <property type="protein sequence ID" value="KIJ34893.1"/>
    <property type="molecule type" value="Genomic_DNA"/>
</dbReference>
<dbReference type="AlphaFoldDB" id="A0A0C9TWY3"/>
<dbReference type="PANTHER" id="PTHR46093">
    <property type="entry name" value="ACYL-COA-BINDING DOMAIN-CONTAINING PROTEIN 5"/>
    <property type="match status" value="1"/>
</dbReference>
<organism evidence="4 5">
    <name type="scientific">Sphaerobolus stellatus (strain SS14)</name>
    <dbReference type="NCBI Taxonomy" id="990650"/>
    <lineage>
        <taxon>Eukaryota</taxon>
        <taxon>Fungi</taxon>
        <taxon>Dikarya</taxon>
        <taxon>Basidiomycota</taxon>
        <taxon>Agaricomycotina</taxon>
        <taxon>Agaricomycetes</taxon>
        <taxon>Phallomycetidae</taxon>
        <taxon>Geastrales</taxon>
        <taxon>Sphaerobolaceae</taxon>
        <taxon>Sphaerobolus</taxon>
    </lineage>
</organism>
<dbReference type="Pfam" id="PF01344">
    <property type="entry name" value="Kelch_1"/>
    <property type="match status" value="1"/>
</dbReference>
<dbReference type="PANTHER" id="PTHR46093:SF18">
    <property type="entry name" value="FIBRONECTIN TYPE-III DOMAIN-CONTAINING PROTEIN"/>
    <property type="match status" value="1"/>
</dbReference>